<dbReference type="PaxDb" id="4081-Solyc12g027630.1.1"/>
<protein>
    <submittedName>
        <fullName evidence="2">Uncharacterized protein</fullName>
    </submittedName>
</protein>
<proteinExistence type="predicted"/>
<accession>A0A3Q7J7N2</accession>
<keyword evidence="1" id="KW-0732">Signal</keyword>
<feature type="signal peptide" evidence="1">
    <location>
        <begin position="1"/>
        <end position="29"/>
    </location>
</feature>
<evidence type="ECO:0000313" key="3">
    <source>
        <dbReference type="Proteomes" id="UP000004994"/>
    </source>
</evidence>
<name>A0A3Q7J7N2_SOLLC</name>
<keyword evidence="3" id="KW-1185">Reference proteome</keyword>
<reference evidence="2" key="2">
    <citation type="submission" date="2019-01" db="UniProtKB">
        <authorList>
            <consortium name="EnsemblPlants"/>
        </authorList>
    </citation>
    <scope>IDENTIFICATION</scope>
    <source>
        <strain evidence="2">cv. Heinz 1706</strain>
    </source>
</reference>
<dbReference type="Gramene" id="Solyc12g027630.1.1">
    <property type="protein sequence ID" value="Solyc12g027630.1.1.1"/>
    <property type="gene ID" value="Solyc12g027630.1"/>
</dbReference>
<reference evidence="2" key="1">
    <citation type="journal article" date="2012" name="Nature">
        <title>The tomato genome sequence provides insights into fleshy fruit evolution.</title>
        <authorList>
            <consortium name="Tomato Genome Consortium"/>
        </authorList>
    </citation>
    <scope>NUCLEOTIDE SEQUENCE [LARGE SCALE GENOMIC DNA]</scope>
    <source>
        <strain evidence="2">cv. Heinz 1706</strain>
    </source>
</reference>
<organism evidence="2">
    <name type="scientific">Solanum lycopersicum</name>
    <name type="common">Tomato</name>
    <name type="synonym">Lycopersicon esculentum</name>
    <dbReference type="NCBI Taxonomy" id="4081"/>
    <lineage>
        <taxon>Eukaryota</taxon>
        <taxon>Viridiplantae</taxon>
        <taxon>Streptophyta</taxon>
        <taxon>Embryophyta</taxon>
        <taxon>Tracheophyta</taxon>
        <taxon>Spermatophyta</taxon>
        <taxon>Magnoliopsida</taxon>
        <taxon>eudicotyledons</taxon>
        <taxon>Gunneridae</taxon>
        <taxon>Pentapetalae</taxon>
        <taxon>asterids</taxon>
        <taxon>lamiids</taxon>
        <taxon>Solanales</taxon>
        <taxon>Solanaceae</taxon>
        <taxon>Solanoideae</taxon>
        <taxon>Solaneae</taxon>
        <taxon>Solanum</taxon>
        <taxon>Solanum subgen. Lycopersicon</taxon>
    </lineage>
</organism>
<dbReference type="InParanoid" id="A0A3Q7J7N2"/>
<dbReference type="EnsemblPlants" id="Solyc12g027630.1.1">
    <property type="protein sequence ID" value="Solyc12g027630.1.1.1"/>
    <property type="gene ID" value="Solyc12g027630.1"/>
</dbReference>
<sequence length="62" mass="7339">MPRLFHHNIASTWIIFILCLLSNMHQSLCVKIVLFVITIASKFYTYEHVTSFDELFTTFDLK</sequence>
<dbReference type="AlphaFoldDB" id="A0A3Q7J7N2"/>
<evidence type="ECO:0000256" key="1">
    <source>
        <dbReference type="SAM" id="SignalP"/>
    </source>
</evidence>
<evidence type="ECO:0000313" key="2">
    <source>
        <dbReference type="EnsemblPlants" id="Solyc12g027630.1.1.1"/>
    </source>
</evidence>
<feature type="chain" id="PRO_5018560770" evidence="1">
    <location>
        <begin position="30"/>
        <end position="62"/>
    </location>
</feature>
<dbReference type="Proteomes" id="UP000004994">
    <property type="component" value="Chromosome 12"/>
</dbReference>